<dbReference type="RefSeq" id="WP_132778002.1">
    <property type="nucleotide sequence ID" value="NZ_SMBZ01000026.1"/>
</dbReference>
<keyword evidence="3" id="KW-1185">Reference proteome</keyword>
<feature type="transmembrane region" description="Helical" evidence="1">
    <location>
        <begin position="67"/>
        <end position="87"/>
    </location>
</feature>
<keyword evidence="1" id="KW-0812">Transmembrane</keyword>
<keyword evidence="1" id="KW-1133">Transmembrane helix</keyword>
<proteinExistence type="predicted"/>
<gene>
    <name evidence="2" type="ORF">EDC17_102624</name>
</gene>
<evidence type="ECO:0000313" key="2">
    <source>
        <dbReference type="EMBL" id="TCV11841.1"/>
    </source>
</evidence>
<sequence>MRNLERPTKQAFYFSLMFYIGSLVLLLLKVSIAPILFSFSLMVSMIWVFLVLQEIMRSPRITNMERLFLALFIILLNILSGIVYFFYLRNKVIGQHKI</sequence>
<evidence type="ECO:0008006" key="4">
    <source>
        <dbReference type="Google" id="ProtNLM"/>
    </source>
</evidence>
<comment type="caution">
    <text evidence="2">The sequence shown here is derived from an EMBL/GenBank/DDBJ whole genome shotgun (WGS) entry which is preliminary data.</text>
</comment>
<dbReference type="Proteomes" id="UP000295197">
    <property type="component" value="Unassembled WGS sequence"/>
</dbReference>
<organism evidence="2 3">
    <name type="scientific">Sphingobacterium alimentarium</name>
    <dbReference type="NCBI Taxonomy" id="797292"/>
    <lineage>
        <taxon>Bacteria</taxon>
        <taxon>Pseudomonadati</taxon>
        <taxon>Bacteroidota</taxon>
        <taxon>Sphingobacteriia</taxon>
        <taxon>Sphingobacteriales</taxon>
        <taxon>Sphingobacteriaceae</taxon>
        <taxon>Sphingobacterium</taxon>
    </lineage>
</organism>
<keyword evidence="1" id="KW-0472">Membrane</keyword>
<dbReference type="AlphaFoldDB" id="A0A4R3VYS5"/>
<evidence type="ECO:0000256" key="1">
    <source>
        <dbReference type="SAM" id="Phobius"/>
    </source>
</evidence>
<evidence type="ECO:0000313" key="3">
    <source>
        <dbReference type="Proteomes" id="UP000295197"/>
    </source>
</evidence>
<dbReference type="EMBL" id="SMBZ01000026">
    <property type="protein sequence ID" value="TCV11841.1"/>
    <property type="molecule type" value="Genomic_DNA"/>
</dbReference>
<name>A0A4R3VYS5_9SPHI</name>
<accession>A0A4R3VYS5</accession>
<reference evidence="2 3" key="1">
    <citation type="submission" date="2019-03" db="EMBL/GenBank/DDBJ databases">
        <title>Genomic Encyclopedia of Type Strains, Phase IV (KMG-IV): sequencing the most valuable type-strain genomes for metagenomic binning, comparative biology and taxonomic classification.</title>
        <authorList>
            <person name="Goeker M."/>
        </authorList>
    </citation>
    <scope>NUCLEOTIDE SEQUENCE [LARGE SCALE GENOMIC DNA]</scope>
    <source>
        <strain evidence="2 3">DSM 22362</strain>
    </source>
</reference>
<dbReference type="OrthoDB" id="714196at2"/>
<protein>
    <recommendedName>
        <fullName evidence="4">Phospholipase D-like protein</fullName>
    </recommendedName>
</protein>
<feature type="transmembrane region" description="Helical" evidence="1">
    <location>
        <begin position="12"/>
        <end position="30"/>
    </location>
</feature>
<feature type="transmembrane region" description="Helical" evidence="1">
    <location>
        <begin position="36"/>
        <end position="55"/>
    </location>
</feature>